<sequence length="228" mass="25538">MRMRSYLFLLLLSVGLFALMFLTNGGGLGEDILSVKAEKAGENNKIPEQAIRLRILANSDSTQDQQLKRKVRDAVIQEVEHWADKPETLKEARQMIRSHLPRLESIAKQTVKEKGFQYPVNVEFGPVSFPTKLYGDQVYPAGEYEAVLITLGQGKGDNWWCVLFPPLCFVDMSNGDAVSARTAVADRAMAAPAQMDSSSDVEEKDVEIRFFFFDSVKSFFSGLFGLED</sequence>
<name>A0A521D776_9BACL</name>
<accession>A0A521D776</accession>
<dbReference type="NCBIfam" id="TIGR02837">
    <property type="entry name" value="spore_II_R"/>
    <property type="match status" value="1"/>
</dbReference>
<keyword evidence="2" id="KW-1185">Reference proteome</keyword>
<reference evidence="1 2" key="1">
    <citation type="submission" date="2017-05" db="EMBL/GenBank/DDBJ databases">
        <authorList>
            <person name="Varghese N."/>
            <person name="Submissions S."/>
        </authorList>
    </citation>
    <scope>NUCLEOTIDE SEQUENCE [LARGE SCALE GENOMIC DNA]</scope>
    <source>
        <strain evidence="1 2">DSM 45474</strain>
    </source>
</reference>
<protein>
    <submittedName>
        <fullName evidence="1">Stage II sporulation protein R</fullName>
    </submittedName>
</protein>
<dbReference type="OrthoDB" id="9793324at2"/>
<dbReference type="Pfam" id="PF09551">
    <property type="entry name" value="Spore_II_R"/>
    <property type="match status" value="1"/>
</dbReference>
<dbReference type="Proteomes" id="UP000315636">
    <property type="component" value="Unassembled WGS sequence"/>
</dbReference>
<organism evidence="1 2">
    <name type="scientific">Melghirimyces algeriensis</name>
    <dbReference type="NCBI Taxonomy" id="910412"/>
    <lineage>
        <taxon>Bacteria</taxon>
        <taxon>Bacillati</taxon>
        <taxon>Bacillota</taxon>
        <taxon>Bacilli</taxon>
        <taxon>Bacillales</taxon>
        <taxon>Thermoactinomycetaceae</taxon>
        <taxon>Melghirimyces</taxon>
    </lineage>
</organism>
<proteinExistence type="predicted"/>
<dbReference type="EMBL" id="FXTI01000005">
    <property type="protein sequence ID" value="SMO67534.1"/>
    <property type="molecule type" value="Genomic_DNA"/>
</dbReference>
<evidence type="ECO:0000313" key="2">
    <source>
        <dbReference type="Proteomes" id="UP000315636"/>
    </source>
</evidence>
<dbReference type="AlphaFoldDB" id="A0A521D776"/>
<dbReference type="InterPro" id="IPR014202">
    <property type="entry name" value="Spore_II_R"/>
</dbReference>
<evidence type="ECO:0000313" key="1">
    <source>
        <dbReference type="EMBL" id="SMO67534.1"/>
    </source>
</evidence>
<gene>
    <name evidence="1" type="ORF">SAMN06264849_105173</name>
</gene>